<dbReference type="WBParaSite" id="TTAC_0000603601-mRNA-1">
    <property type="protein sequence ID" value="TTAC_0000603601-mRNA-1"/>
    <property type="gene ID" value="TTAC_0000603601"/>
</dbReference>
<organism evidence="4">
    <name type="scientific">Hydatigena taeniaeformis</name>
    <name type="common">Feline tapeworm</name>
    <name type="synonym">Taenia taeniaeformis</name>
    <dbReference type="NCBI Taxonomy" id="6205"/>
    <lineage>
        <taxon>Eukaryota</taxon>
        <taxon>Metazoa</taxon>
        <taxon>Spiralia</taxon>
        <taxon>Lophotrochozoa</taxon>
        <taxon>Platyhelminthes</taxon>
        <taxon>Cestoda</taxon>
        <taxon>Eucestoda</taxon>
        <taxon>Cyclophyllidea</taxon>
        <taxon>Taeniidae</taxon>
        <taxon>Hydatigera</taxon>
    </lineage>
</organism>
<name>A0A0R3WZ46_HYDTA</name>
<proteinExistence type="predicted"/>
<evidence type="ECO:0000313" key="3">
    <source>
        <dbReference type="Proteomes" id="UP000274429"/>
    </source>
</evidence>
<protein>
    <submittedName>
        <fullName evidence="2 4">Uncharacterized protein</fullName>
    </submittedName>
</protein>
<gene>
    <name evidence="2" type="ORF">TTAC_LOCUS6020</name>
</gene>
<sequence>MDTGDLNRPAPLSTSSSTSHSSRNRPRQPRSLPNAVLQTAKELKGRANWEVDAEENHERIHFGRMKHVAAMAKRDRLV</sequence>
<dbReference type="Proteomes" id="UP000274429">
    <property type="component" value="Unassembled WGS sequence"/>
</dbReference>
<keyword evidence="3" id="KW-1185">Reference proteome</keyword>
<feature type="region of interest" description="Disordered" evidence="1">
    <location>
        <begin position="1"/>
        <end position="35"/>
    </location>
</feature>
<dbReference type="AlphaFoldDB" id="A0A0R3WZ46"/>
<evidence type="ECO:0000313" key="4">
    <source>
        <dbReference type="WBParaSite" id="TTAC_0000603601-mRNA-1"/>
    </source>
</evidence>
<accession>A0A0R3WZ46</accession>
<reference evidence="4" key="1">
    <citation type="submission" date="2017-02" db="UniProtKB">
        <authorList>
            <consortium name="WormBaseParasite"/>
        </authorList>
    </citation>
    <scope>IDENTIFICATION</scope>
</reference>
<reference evidence="2 3" key="2">
    <citation type="submission" date="2018-11" db="EMBL/GenBank/DDBJ databases">
        <authorList>
            <consortium name="Pathogen Informatics"/>
        </authorList>
    </citation>
    <scope>NUCLEOTIDE SEQUENCE [LARGE SCALE GENOMIC DNA]</scope>
</reference>
<evidence type="ECO:0000313" key="2">
    <source>
        <dbReference type="EMBL" id="VDM28221.1"/>
    </source>
</evidence>
<evidence type="ECO:0000256" key="1">
    <source>
        <dbReference type="SAM" id="MobiDB-lite"/>
    </source>
</evidence>
<dbReference type="EMBL" id="UYWX01010271">
    <property type="protein sequence ID" value="VDM28221.1"/>
    <property type="molecule type" value="Genomic_DNA"/>
</dbReference>